<comment type="caution">
    <text evidence="1">The sequence shown here is derived from an EMBL/GenBank/DDBJ whole genome shotgun (WGS) entry which is preliminary data.</text>
</comment>
<gene>
    <name evidence="1" type="ORF">ACOLOM_LOCUS2865</name>
</gene>
<reference evidence="1" key="1">
    <citation type="submission" date="2021-06" db="EMBL/GenBank/DDBJ databases">
        <authorList>
            <person name="Kallberg Y."/>
            <person name="Tangrot J."/>
            <person name="Rosling A."/>
        </authorList>
    </citation>
    <scope>NUCLEOTIDE SEQUENCE</scope>
    <source>
        <strain evidence="1">CL356</strain>
    </source>
</reference>
<dbReference type="EMBL" id="CAJVPT010003950">
    <property type="protein sequence ID" value="CAG8502558.1"/>
    <property type="molecule type" value="Genomic_DNA"/>
</dbReference>
<accession>A0ACA9L1Q5</accession>
<keyword evidence="2" id="KW-1185">Reference proteome</keyword>
<name>A0ACA9L1Q5_9GLOM</name>
<proteinExistence type="predicted"/>
<evidence type="ECO:0000313" key="1">
    <source>
        <dbReference type="EMBL" id="CAG8502558.1"/>
    </source>
</evidence>
<dbReference type="Proteomes" id="UP000789525">
    <property type="component" value="Unassembled WGS sequence"/>
</dbReference>
<protein>
    <submittedName>
        <fullName evidence="1">3543_t:CDS:1</fullName>
    </submittedName>
</protein>
<evidence type="ECO:0000313" key="2">
    <source>
        <dbReference type="Proteomes" id="UP000789525"/>
    </source>
</evidence>
<sequence length="88" mass="9357">MHNVHALWEWENGTVQVIELPSSFHEDCVGAVNGELYSALQSVKNTPSGIKFSEATTTKTCGGGKEADGSFRPVGKPQVPRGGSDGRI</sequence>
<organism evidence="1 2">
    <name type="scientific">Acaulospora colombiana</name>
    <dbReference type="NCBI Taxonomy" id="27376"/>
    <lineage>
        <taxon>Eukaryota</taxon>
        <taxon>Fungi</taxon>
        <taxon>Fungi incertae sedis</taxon>
        <taxon>Mucoromycota</taxon>
        <taxon>Glomeromycotina</taxon>
        <taxon>Glomeromycetes</taxon>
        <taxon>Diversisporales</taxon>
        <taxon>Acaulosporaceae</taxon>
        <taxon>Acaulospora</taxon>
    </lineage>
</organism>